<sequence length="125" mass="13649">MPFMPEMPGPPGNREAAGTPGTSETPGSREMRELMERLDAVVASARRAEERAAEWSARQFVGRADEGRIVARTDALGTLVALEIHPLSRKRLDARRLADEITAAVVMAERAATDARDELMNAPRP</sequence>
<dbReference type="SUPFAM" id="SSF82607">
    <property type="entry name" value="YbaB-like"/>
    <property type="match status" value="1"/>
</dbReference>
<name>A0A2T0N6U7_9ACTN</name>
<protein>
    <submittedName>
        <fullName evidence="2">DNA-binding protein YbaB</fullName>
    </submittedName>
</protein>
<evidence type="ECO:0000313" key="2">
    <source>
        <dbReference type="EMBL" id="PRX68283.1"/>
    </source>
</evidence>
<proteinExistence type="predicted"/>
<comment type="caution">
    <text evidence="2">The sequence shown here is derived from an EMBL/GenBank/DDBJ whole genome shotgun (WGS) entry which is preliminary data.</text>
</comment>
<dbReference type="RefSeq" id="WP_106236472.1">
    <property type="nucleotide sequence ID" value="NZ_JBFAIL010000002.1"/>
</dbReference>
<dbReference type="Proteomes" id="UP000238312">
    <property type="component" value="Unassembled WGS sequence"/>
</dbReference>
<dbReference type="EMBL" id="PVNG01000003">
    <property type="protein sequence ID" value="PRX68283.1"/>
    <property type="molecule type" value="Genomic_DNA"/>
</dbReference>
<dbReference type="Pfam" id="PF02575">
    <property type="entry name" value="YbaB_DNA_bd"/>
    <property type="match status" value="1"/>
</dbReference>
<keyword evidence="3" id="KW-1185">Reference proteome</keyword>
<dbReference type="OrthoDB" id="3540960at2"/>
<organism evidence="2 3">
    <name type="scientific">Nonomuraea fuscirosea</name>
    <dbReference type="NCBI Taxonomy" id="1291556"/>
    <lineage>
        <taxon>Bacteria</taxon>
        <taxon>Bacillati</taxon>
        <taxon>Actinomycetota</taxon>
        <taxon>Actinomycetes</taxon>
        <taxon>Streptosporangiales</taxon>
        <taxon>Streptosporangiaceae</taxon>
        <taxon>Nonomuraea</taxon>
    </lineage>
</organism>
<reference evidence="2 3" key="1">
    <citation type="submission" date="2018-03" db="EMBL/GenBank/DDBJ databases">
        <title>Genomic Encyclopedia of Type Strains, Phase III (KMG-III): the genomes of soil and plant-associated and newly described type strains.</title>
        <authorList>
            <person name="Whitman W."/>
        </authorList>
    </citation>
    <scope>NUCLEOTIDE SEQUENCE [LARGE SCALE GENOMIC DNA]</scope>
    <source>
        <strain evidence="2 3">CGMCC 4.7104</strain>
    </source>
</reference>
<dbReference type="GO" id="GO:0003677">
    <property type="term" value="F:DNA binding"/>
    <property type="evidence" value="ECO:0007669"/>
    <property type="project" value="UniProtKB-KW"/>
</dbReference>
<evidence type="ECO:0000313" key="3">
    <source>
        <dbReference type="Proteomes" id="UP000238312"/>
    </source>
</evidence>
<dbReference type="Gene3D" id="3.30.1310.10">
    <property type="entry name" value="Nucleoid-associated protein YbaB-like domain"/>
    <property type="match status" value="1"/>
</dbReference>
<dbReference type="InterPro" id="IPR036894">
    <property type="entry name" value="YbaB-like_sf"/>
</dbReference>
<gene>
    <name evidence="2" type="ORF">B0I32_103244</name>
</gene>
<evidence type="ECO:0000256" key="1">
    <source>
        <dbReference type="SAM" id="MobiDB-lite"/>
    </source>
</evidence>
<accession>A0A2T0N6U7</accession>
<dbReference type="AlphaFoldDB" id="A0A2T0N6U7"/>
<feature type="compositionally biased region" description="Pro residues" evidence="1">
    <location>
        <begin position="1"/>
        <end position="11"/>
    </location>
</feature>
<dbReference type="InterPro" id="IPR004401">
    <property type="entry name" value="YbaB/EbfC"/>
</dbReference>
<keyword evidence="2" id="KW-0238">DNA-binding</keyword>
<feature type="region of interest" description="Disordered" evidence="1">
    <location>
        <begin position="1"/>
        <end position="31"/>
    </location>
</feature>